<dbReference type="AlphaFoldDB" id="A0A1E3WIG6"/>
<evidence type="ECO:0000313" key="1">
    <source>
        <dbReference type="EMBL" id="ODS05342.1"/>
    </source>
</evidence>
<accession>A0A1E3WIG6</accession>
<dbReference type="SUPFAM" id="SSF55469">
    <property type="entry name" value="FMN-dependent nitroreductase-like"/>
    <property type="match status" value="1"/>
</dbReference>
<evidence type="ECO:0000313" key="2">
    <source>
        <dbReference type="Proteomes" id="UP000095131"/>
    </source>
</evidence>
<name>A0A1E3WIG6_9VIBR</name>
<dbReference type="EC" id="1.-.-.-" evidence="1"/>
<dbReference type="GO" id="GO:0004155">
    <property type="term" value="F:6,7-dihydropteridine reductase activity"/>
    <property type="evidence" value="ECO:0007669"/>
    <property type="project" value="UniProtKB-EC"/>
</dbReference>
<comment type="caution">
    <text evidence="1">The sequence shown here is derived from an EMBL/GenBank/DDBJ whole genome shotgun (WGS) entry which is preliminary data.</text>
</comment>
<keyword evidence="1" id="KW-0560">Oxidoreductase</keyword>
<reference evidence="1 2" key="1">
    <citation type="submission" date="2016-08" db="EMBL/GenBank/DDBJ databases">
        <title>Genome sequencing of Vibrio scophthalmi strain FP3289, an isolated from Paralichthys olivaceus.</title>
        <authorList>
            <person name="Han H.-J."/>
        </authorList>
    </citation>
    <scope>NUCLEOTIDE SEQUENCE [LARGE SCALE GENOMIC DNA]</scope>
    <source>
        <strain evidence="1 2">FP3289</strain>
    </source>
</reference>
<organism evidence="1 2">
    <name type="scientific">Vibrio scophthalmi</name>
    <dbReference type="NCBI Taxonomy" id="45658"/>
    <lineage>
        <taxon>Bacteria</taxon>
        <taxon>Pseudomonadati</taxon>
        <taxon>Pseudomonadota</taxon>
        <taxon>Gammaproteobacteria</taxon>
        <taxon>Vibrionales</taxon>
        <taxon>Vibrionaceae</taxon>
        <taxon>Vibrio</taxon>
    </lineage>
</organism>
<dbReference type="EC" id="1.5.1.34" evidence="1"/>
<sequence>MEGVDSELIGELFKEELDGYVCEVALSMGYHQDGADYNFGKPKARLPMVDILQVV</sequence>
<proteinExistence type="predicted"/>
<dbReference type="Gene3D" id="3.40.109.10">
    <property type="entry name" value="NADH Oxidase"/>
    <property type="match status" value="1"/>
</dbReference>
<dbReference type="InterPro" id="IPR000415">
    <property type="entry name" value="Nitroreductase-like"/>
</dbReference>
<gene>
    <name evidence="1" type="ORF">VSF3289_04483</name>
</gene>
<dbReference type="Proteomes" id="UP000095131">
    <property type="component" value="Unassembled WGS sequence"/>
</dbReference>
<dbReference type="EMBL" id="MDCJ01000007">
    <property type="protein sequence ID" value="ODS05342.1"/>
    <property type="molecule type" value="Genomic_DNA"/>
</dbReference>
<protein>
    <submittedName>
        <fullName evidence="1">Major NAD(P)H-flavin oxidoreductase</fullName>
        <ecNumber evidence="1">1.-.-.-</ecNumber>
        <ecNumber evidence="1">1.5.1.34</ecNumber>
    </submittedName>
</protein>